<dbReference type="InterPro" id="IPR051838">
    <property type="entry name" value="ARTD_PARP"/>
</dbReference>
<keyword evidence="1" id="KW-0328">Glycosyltransferase</keyword>
<dbReference type="OrthoDB" id="109543at2759"/>
<dbReference type="SUPFAM" id="SSF56399">
    <property type="entry name" value="ADP-ribosylation"/>
    <property type="match status" value="1"/>
</dbReference>
<dbReference type="HOGENOM" id="CLU_259281_0_0_1"/>
<evidence type="ECO:0000256" key="2">
    <source>
        <dbReference type="ARBA" id="ARBA00022679"/>
    </source>
</evidence>
<proteinExistence type="predicted"/>
<keyword evidence="4" id="KW-0520">NAD</keyword>
<evidence type="ECO:0000256" key="3">
    <source>
        <dbReference type="ARBA" id="ARBA00022695"/>
    </source>
</evidence>
<organism evidence="5 6">
    <name type="scientific">Ophiostoma piceae (strain UAMH 11346)</name>
    <name type="common">Sap stain fungus</name>
    <dbReference type="NCBI Taxonomy" id="1262450"/>
    <lineage>
        <taxon>Eukaryota</taxon>
        <taxon>Fungi</taxon>
        <taxon>Dikarya</taxon>
        <taxon>Ascomycota</taxon>
        <taxon>Pezizomycotina</taxon>
        <taxon>Sordariomycetes</taxon>
        <taxon>Sordariomycetidae</taxon>
        <taxon>Ophiostomatales</taxon>
        <taxon>Ophiostomataceae</taxon>
        <taxon>Ophiostoma</taxon>
    </lineage>
</organism>
<evidence type="ECO:0000256" key="1">
    <source>
        <dbReference type="ARBA" id="ARBA00022676"/>
    </source>
</evidence>
<keyword evidence="2" id="KW-0808">Transferase</keyword>
<dbReference type="PANTHER" id="PTHR21328">
    <property type="entry name" value="POLY ADP-RIBOSE POLYMERASE FAMILY, MEMBER PARP"/>
    <property type="match status" value="1"/>
</dbReference>
<reference evidence="5 6" key="1">
    <citation type="journal article" date="2013" name="BMC Genomics">
        <title>The genome and transcriptome of the pine saprophyte Ophiostoma piceae, and a comparison with the bark beetle-associated pine pathogen Grosmannia clavigera.</title>
        <authorList>
            <person name="Haridas S."/>
            <person name="Wang Y."/>
            <person name="Lim L."/>
            <person name="Massoumi Alamouti S."/>
            <person name="Jackman S."/>
            <person name="Docking R."/>
            <person name="Robertson G."/>
            <person name="Birol I."/>
            <person name="Bohlmann J."/>
            <person name="Breuil C."/>
        </authorList>
    </citation>
    <scope>NUCLEOTIDE SEQUENCE [LARGE SCALE GENOMIC DNA]</scope>
    <source>
        <strain evidence="5 6">UAMH 11346</strain>
    </source>
</reference>
<gene>
    <name evidence="5" type="ORF">F503_00769</name>
</gene>
<dbReference type="EMBL" id="KE148149">
    <property type="protein sequence ID" value="EPE07986.1"/>
    <property type="molecule type" value="Genomic_DNA"/>
</dbReference>
<dbReference type="VEuPathDB" id="FungiDB:F503_00769"/>
<dbReference type="Proteomes" id="UP000016923">
    <property type="component" value="Unassembled WGS sequence"/>
</dbReference>
<dbReference type="GO" id="GO:0016757">
    <property type="term" value="F:glycosyltransferase activity"/>
    <property type="evidence" value="ECO:0007669"/>
    <property type="project" value="UniProtKB-KW"/>
</dbReference>
<keyword evidence="6" id="KW-1185">Reference proteome</keyword>
<dbReference type="eggNOG" id="ENOG502QZBD">
    <property type="taxonomic scope" value="Eukaryota"/>
</dbReference>
<sequence length="1328" mass="149693">MPITISKSSSAKAAWHKQLHTSNLGAQFEAGRLTIFPRSQLELTKEYLTRKKIRSKPDEADKLLHELINEHISERGSPEVATLACLLEFSPFAAVPALTNFRGDNHPGFSISTYLRLLIVAHSIQPRYVSEHEAQVATALLHIRMNQPEPLLIFRNMVSTLAQIRSSNVLPVHYINKLLIYCKIPESYQLFFAKLTSRSQFASLYRAMSWIKNIIANPEQYKLAYEVIQVQVPEMLLWATWRPDESMLQKWEEYNFKPEHVVQLQPIFRLEGPDSTGAGYPTFKEAGPACFHTINLEPPNLVGIKCLYVLLLQAMKGGNGAIDVMCRLCLSAPATPQSLELAGKIIELHDDGCYNASKLIVKELTPTATPIAQILTLTSVLPFLQQYPAMREIFAGRVIDIVVPLMQSTQETYRNNIKRSSRDNMGSVIMGYGRAVKNATWLNDLIAWPEDFLSKLDRMPSEKVFRDVIQHLERPHSDRVDVVLKDYLAATIGGTGTIEEIASLRLALDAEQEFFLSHFEVERDRILGAIKRLNYVTDIDFLRACRNQILKEDLVLLKDLLPLVERGTCVSCIDMLRILSRRIELPMRVSEVWTSLTLLIMGSHNTTLLDWACDNLPVNSWFRFIADILIVFRVQPEQLGALANVGMTVERFEWWKRLQTDYYRGVEELDRRLRQKNGGIGSMRWLYLQEIPNVHELLDVTVGRKELGYDRQWLLEFFEPSRESLTTLCNCIAAHNTSSPRALYGIRTVLERYFTESLWPDSASQAYLLAWTQSKEMSDEDKKAFHLLSELMSIKPSMNPHGLGFIKNKMLKEYDNVIELARNVEAIRIQLSRKDKDGTIELAQSLGMQGMRSYVDPEIPESLADAIECVGHREYELCFPLSHIKGHDRKVRGIGSDLFPILTVRVTFDGEEKQHGFCVHLSPHETMHDPVKGLHLVQSSSSVSAAAHQYWRPRVRGKPRSRMCTVSFNLFTYTLSQRLHRHFVDDDGVGKETVTLKSIHDIVSDTIGRPGSECTSCGDSLTGLWKPTVCSKPSCSIELSESSLLVQAYGLLVDGPVLDFLLGCVYSAARDSSGLQLLGSDCPYDKAKMCTVLDTFPALPADDNTTPFDLLNKIRTASSILVREREQVLAWMSKWFRGCMLSAPPGKRLSIMSDVEQFLLYNSTPECEKAFYDTVQASGSRSVAKTGNVVFHGSPPARMWKVLTEGLRNMSNTRYMAHGAVNGPGIYLADEPVTSFNYSGQFNNTWSKSAYRGKKVLMGCELLEQNPNAPLPAGAKKPPAGTHIVTDESRVLVRYVFICPSTYAMPVARNIDMAMRSTFGSLRAGPSV</sequence>
<evidence type="ECO:0000313" key="6">
    <source>
        <dbReference type="Proteomes" id="UP000016923"/>
    </source>
</evidence>
<dbReference type="Gene3D" id="3.90.228.10">
    <property type="match status" value="1"/>
</dbReference>
<accession>S3C7Q7</accession>
<dbReference type="GO" id="GO:0016779">
    <property type="term" value="F:nucleotidyltransferase activity"/>
    <property type="evidence" value="ECO:0007669"/>
    <property type="project" value="UniProtKB-KW"/>
</dbReference>
<name>S3C7Q7_OPHP1</name>
<evidence type="ECO:0000256" key="4">
    <source>
        <dbReference type="ARBA" id="ARBA00023027"/>
    </source>
</evidence>
<dbReference type="OMA" id="ACFHTIN"/>
<evidence type="ECO:0000313" key="5">
    <source>
        <dbReference type="EMBL" id="EPE07986.1"/>
    </source>
</evidence>
<protein>
    <submittedName>
        <fullName evidence="5">Uba ts-n domain containing protein</fullName>
    </submittedName>
</protein>
<keyword evidence="3" id="KW-0548">Nucleotidyltransferase</keyword>
<dbReference type="STRING" id="1262450.S3C7Q7"/>